<dbReference type="RefSeq" id="WP_156806017.1">
    <property type="nucleotide sequence ID" value="NZ_JBHSOJ010000023.1"/>
</dbReference>
<dbReference type="Gene3D" id="3.40.50.720">
    <property type="entry name" value="NAD(P)-binding Rossmann-like Domain"/>
    <property type="match status" value="1"/>
</dbReference>
<reference evidence="4" key="1">
    <citation type="journal article" date="2019" name="Int. J. Syst. Evol. Microbiol.">
        <title>The Global Catalogue of Microorganisms (GCM) 10K type strain sequencing project: providing services to taxonomists for standard genome sequencing and annotation.</title>
        <authorList>
            <consortium name="The Broad Institute Genomics Platform"/>
            <consortium name="The Broad Institute Genome Sequencing Center for Infectious Disease"/>
            <person name="Wu L."/>
            <person name="Ma J."/>
        </authorList>
    </citation>
    <scope>NUCLEOTIDE SEQUENCE [LARGE SCALE GENOMIC DNA]</scope>
    <source>
        <strain evidence="4">DT43</strain>
    </source>
</reference>
<dbReference type="PANTHER" id="PTHR43708:SF8">
    <property type="entry name" value="OXIDOREDUCTASE"/>
    <property type="match status" value="1"/>
</dbReference>
<dbReference type="SUPFAM" id="SSF51735">
    <property type="entry name" value="NAD(P)-binding Rossmann-fold domains"/>
    <property type="match status" value="1"/>
</dbReference>
<evidence type="ECO:0000259" key="2">
    <source>
        <dbReference type="Pfam" id="PF22725"/>
    </source>
</evidence>
<dbReference type="Pfam" id="PF01408">
    <property type="entry name" value="GFO_IDH_MocA"/>
    <property type="match status" value="1"/>
</dbReference>
<dbReference type="Proteomes" id="UP001596110">
    <property type="component" value="Unassembled WGS sequence"/>
</dbReference>
<dbReference type="SUPFAM" id="SSF55347">
    <property type="entry name" value="Glyceraldehyde-3-phosphate dehydrogenase-like, C-terminal domain"/>
    <property type="match status" value="1"/>
</dbReference>
<dbReference type="InterPro" id="IPR000683">
    <property type="entry name" value="Gfo/Idh/MocA-like_OxRdtase_N"/>
</dbReference>
<keyword evidence="4" id="KW-1185">Reference proteome</keyword>
<dbReference type="InterPro" id="IPR055170">
    <property type="entry name" value="GFO_IDH_MocA-like_dom"/>
</dbReference>
<gene>
    <name evidence="3" type="ORF">ACFPQ3_08715</name>
</gene>
<dbReference type="Gene3D" id="3.30.360.10">
    <property type="entry name" value="Dihydrodipicolinate Reductase, domain 2"/>
    <property type="match status" value="1"/>
</dbReference>
<dbReference type="Pfam" id="PF22725">
    <property type="entry name" value="GFO_IDH_MocA_C3"/>
    <property type="match status" value="1"/>
</dbReference>
<dbReference type="EMBL" id="JBHSOJ010000023">
    <property type="protein sequence ID" value="MFC5631640.1"/>
    <property type="molecule type" value="Genomic_DNA"/>
</dbReference>
<evidence type="ECO:0000313" key="4">
    <source>
        <dbReference type="Proteomes" id="UP001596110"/>
    </source>
</evidence>
<evidence type="ECO:0000313" key="3">
    <source>
        <dbReference type="EMBL" id="MFC5631640.1"/>
    </source>
</evidence>
<comment type="caution">
    <text evidence="3">The sequence shown here is derived from an EMBL/GenBank/DDBJ whole genome shotgun (WGS) entry which is preliminary data.</text>
</comment>
<accession>A0ABW0UFH2</accession>
<dbReference type="InterPro" id="IPR036291">
    <property type="entry name" value="NAD(P)-bd_dom_sf"/>
</dbReference>
<protein>
    <submittedName>
        <fullName evidence="3">Gfo/Idh/MocA family protein</fullName>
    </submittedName>
</protein>
<dbReference type="PANTHER" id="PTHR43708">
    <property type="entry name" value="CONSERVED EXPRESSED OXIDOREDUCTASE (EUROFUNG)"/>
    <property type="match status" value="1"/>
</dbReference>
<sequence length="356" mass="40367">MTEKKLHFGIIGFGFMGQTHANMITNDLDYAEVVAVCDINKLQLENADASYKTYLTADELLTEETIDTVIIAVPNHLHLEMVKKVAAAGKDIICEKPAAMNAEEFAEMQRVVAEAGVRFTIHHQRRWDKDFNIAKEVYQSGTLGKTYTIQNSLYGFNGNMHDWHIYPEFGGGMLYDWGVHLLDQMLYMVDSEIDTVYATVKNVINKDVDDYFNIQLQFKNGVTGQVELGTYFLSQEDGWFERHWFLGGNEGSAKIDGFHPQGEITRTTDLLRNVPGQITMTAAGPTRSFGPAPEGRIVTEPLPEVNTQHRDYFDAYYDYITGKGELVVKPEQILRLMKLMDAIRVSAKEHRSISFE</sequence>
<feature type="domain" description="GFO/IDH/MocA-like oxidoreductase" evidence="2">
    <location>
        <begin position="134"/>
        <end position="243"/>
    </location>
</feature>
<organism evidence="3 4">
    <name type="scientific">Streptococcus caledonicus</name>
    <dbReference type="NCBI Taxonomy" id="2614158"/>
    <lineage>
        <taxon>Bacteria</taxon>
        <taxon>Bacillati</taxon>
        <taxon>Bacillota</taxon>
        <taxon>Bacilli</taxon>
        <taxon>Lactobacillales</taxon>
        <taxon>Streptococcaceae</taxon>
        <taxon>Streptococcus</taxon>
    </lineage>
</organism>
<evidence type="ECO:0000259" key="1">
    <source>
        <dbReference type="Pfam" id="PF01408"/>
    </source>
</evidence>
<dbReference type="InterPro" id="IPR051317">
    <property type="entry name" value="Gfo/Idh/MocA_oxidoreduct"/>
</dbReference>
<proteinExistence type="predicted"/>
<feature type="domain" description="Gfo/Idh/MocA-like oxidoreductase N-terminal" evidence="1">
    <location>
        <begin position="7"/>
        <end position="122"/>
    </location>
</feature>
<name>A0ABW0UFH2_9STRE</name>